<reference evidence="2" key="1">
    <citation type="submission" date="2023-04" db="EMBL/GenBank/DDBJ databases">
        <authorList>
            <consortium name="ELIXIR-Norway"/>
        </authorList>
    </citation>
    <scope>NUCLEOTIDE SEQUENCE [LARGE SCALE GENOMIC DNA]</scope>
</reference>
<gene>
    <name evidence="2" type="ORF">MRATA1EN1_LOCUS27344</name>
</gene>
<organism evidence="2 3">
    <name type="scientific">Rangifer tarandus platyrhynchus</name>
    <name type="common">Svalbard reindeer</name>
    <dbReference type="NCBI Taxonomy" id="3082113"/>
    <lineage>
        <taxon>Eukaryota</taxon>
        <taxon>Metazoa</taxon>
        <taxon>Chordata</taxon>
        <taxon>Craniata</taxon>
        <taxon>Vertebrata</taxon>
        <taxon>Euteleostomi</taxon>
        <taxon>Mammalia</taxon>
        <taxon>Eutheria</taxon>
        <taxon>Laurasiatheria</taxon>
        <taxon>Artiodactyla</taxon>
        <taxon>Ruminantia</taxon>
        <taxon>Pecora</taxon>
        <taxon>Cervidae</taxon>
        <taxon>Odocoileinae</taxon>
        <taxon>Rangifer</taxon>
    </lineage>
</organism>
<name>A0ABN8ZWN2_RANTA</name>
<accession>A0ABN8ZWN2</accession>
<protein>
    <submittedName>
        <fullName evidence="2">Uncharacterized protein</fullName>
    </submittedName>
</protein>
<evidence type="ECO:0000256" key="1">
    <source>
        <dbReference type="SAM" id="MobiDB-lite"/>
    </source>
</evidence>
<proteinExistence type="predicted"/>
<evidence type="ECO:0000313" key="3">
    <source>
        <dbReference type="Proteomes" id="UP001176941"/>
    </source>
</evidence>
<dbReference type="EMBL" id="OX459943">
    <property type="protein sequence ID" value="CAI9178382.1"/>
    <property type="molecule type" value="Genomic_DNA"/>
</dbReference>
<evidence type="ECO:0000313" key="2">
    <source>
        <dbReference type="EMBL" id="CAI9178382.1"/>
    </source>
</evidence>
<keyword evidence="3" id="KW-1185">Reference proteome</keyword>
<feature type="region of interest" description="Disordered" evidence="1">
    <location>
        <begin position="65"/>
        <end position="96"/>
    </location>
</feature>
<sequence length="333" mass="34943">MARGAREASPGGGECRGLFDSGQGAAEWLPLTHPPAFGEVFSLLPSSSGINPGLGRHEMVPGATPNLPALSPRSCACRPDRRGQSRVLRQRPQLPALPSRARFPKRLGLPGLPPRPSVPKVSFFSGSVASYGSWRVLLPAASAPLRAESAGQAAAALRSRGSRSSRLPRGARHVSLNTCQSEASSVAAASPLRTWGARVLPGLRAPRASLPSLRLVLHHMRRVLVACRLHRGSSPLSSGSVFSWSPATLTRPGGAHSRTRGRITAAGLCAVLGAVFGLTCRTVAGRERREALASTRPLRPLGEVEAAASAPQLHRPEACLFALSPEDGRSALT</sequence>
<dbReference type="Proteomes" id="UP001176941">
    <property type="component" value="Chromosome 7"/>
</dbReference>